<dbReference type="PANTHER" id="PTHR12112">
    <property type="entry name" value="BNIP - RELATED"/>
    <property type="match status" value="1"/>
</dbReference>
<accession>A0A5E8C095</accession>
<dbReference type="Pfam" id="PF01368">
    <property type="entry name" value="DHH"/>
    <property type="match status" value="1"/>
</dbReference>
<dbReference type="InterPro" id="IPR038763">
    <property type="entry name" value="DHH_sf"/>
</dbReference>
<evidence type="ECO:0000256" key="1">
    <source>
        <dbReference type="ARBA" id="ARBA00001936"/>
    </source>
</evidence>
<dbReference type="AlphaFoldDB" id="A0A5E8C095"/>
<keyword evidence="4" id="KW-0464">Manganese</keyword>
<dbReference type="GO" id="GO:0046872">
    <property type="term" value="F:metal ion binding"/>
    <property type="evidence" value="ECO:0007669"/>
    <property type="project" value="UniProtKB-KW"/>
</dbReference>
<dbReference type="GO" id="GO:0005737">
    <property type="term" value="C:cytoplasm"/>
    <property type="evidence" value="ECO:0007669"/>
    <property type="project" value="InterPro"/>
</dbReference>
<evidence type="ECO:0000259" key="5">
    <source>
        <dbReference type="SMART" id="SM01131"/>
    </source>
</evidence>
<dbReference type="GO" id="GO:0004309">
    <property type="term" value="F:exopolyphosphatase activity"/>
    <property type="evidence" value="ECO:0007669"/>
    <property type="project" value="TreeGrafter"/>
</dbReference>
<evidence type="ECO:0000313" key="7">
    <source>
        <dbReference type="Proteomes" id="UP000398389"/>
    </source>
</evidence>
<evidence type="ECO:0000256" key="2">
    <source>
        <dbReference type="ARBA" id="ARBA00022723"/>
    </source>
</evidence>
<sequence length="437" mass="47973">MTLSLASYTSKIKTAISHSGFFSPSSLKNVLFVTGNESADLDSCSSAILAAYLYTVALKHDKAPQTPRQPKLELVVPLINIPRKDLELRPDISYLLHKAGVPTHAIAFVDDFSDEPTPAFVFLVDHNRLNGTTATLFAENNVIGVLDHHADESYYTNTAVPRTVRTTGSCMSLVVNFWRDQLGEELAQTALQKEGAVAALLGLGPILADTSRLRQRVEEDDTRAAEFIWNAIEEGSKDSSHHHKGVGPESVSKHVHDFDKFCKDLGSKLSEKKHDISALSGMDLLRKDYKEWANEDESIKSIDSLPGNFKIGISTLPASLEAAWAQCSKGAEEFINDMRAWAKQRSVDLSVVMCSHKDAEKNHHRELMLVAAGNMTPALVDDVVSKIKDQLQLTVNPKGTEAERGAYTFEQGDITANRKLIAPLLRNVVQGVPLSST</sequence>
<keyword evidence="7" id="KW-1185">Reference proteome</keyword>
<dbReference type="InterPro" id="IPR001667">
    <property type="entry name" value="DDH_dom"/>
</dbReference>
<dbReference type="SUPFAM" id="SSF64182">
    <property type="entry name" value="DHH phosphoesterases"/>
    <property type="match status" value="1"/>
</dbReference>
<evidence type="ECO:0000313" key="6">
    <source>
        <dbReference type="EMBL" id="VVT56792.1"/>
    </source>
</evidence>
<reference evidence="6 7" key="1">
    <citation type="submission" date="2019-09" db="EMBL/GenBank/DDBJ databases">
        <authorList>
            <person name="Brejova B."/>
        </authorList>
    </citation>
    <scope>NUCLEOTIDE SEQUENCE [LARGE SCALE GENOMIC DNA]</scope>
</reference>
<keyword evidence="3" id="KW-0378">Hydrolase</keyword>
<dbReference type="InterPro" id="IPR038222">
    <property type="entry name" value="DHHA2_dom_sf"/>
</dbReference>
<protein>
    <recommendedName>
        <fullName evidence="5">DHHA2 domain-containing protein</fullName>
    </recommendedName>
</protein>
<proteinExistence type="predicted"/>
<dbReference type="RefSeq" id="XP_031855884.1">
    <property type="nucleotide sequence ID" value="XM_031999993.1"/>
</dbReference>
<dbReference type="InterPro" id="IPR004097">
    <property type="entry name" value="DHHA2"/>
</dbReference>
<comment type="cofactor">
    <cofactor evidence="1">
        <name>Mn(2+)</name>
        <dbReference type="ChEBI" id="CHEBI:29035"/>
    </cofactor>
</comment>
<organism evidence="6 7">
    <name type="scientific">Magnusiomyces paraingens</name>
    <dbReference type="NCBI Taxonomy" id="2606893"/>
    <lineage>
        <taxon>Eukaryota</taxon>
        <taxon>Fungi</taxon>
        <taxon>Dikarya</taxon>
        <taxon>Ascomycota</taxon>
        <taxon>Saccharomycotina</taxon>
        <taxon>Dipodascomycetes</taxon>
        <taxon>Dipodascales</taxon>
        <taxon>Dipodascaceae</taxon>
        <taxon>Magnusiomyces</taxon>
    </lineage>
</organism>
<dbReference type="EMBL" id="CABVLU010000004">
    <property type="protein sequence ID" value="VVT56792.1"/>
    <property type="molecule type" value="Genomic_DNA"/>
</dbReference>
<dbReference type="Gene3D" id="3.10.310.20">
    <property type="entry name" value="DHHA2 domain"/>
    <property type="match status" value="1"/>
</dbReference>
<evidence type="ECO:0000256" key="4">
    <source>
        <dbReference type="ARBA" id="ARBA00023211"/>
    </source>
</evidence>
<dbReference type="PANTHER" id="PTHR12112:SF39">
    <property type="entry name" value="EG:152A3.5 PROTEIN (FBGN0003116_PN PROTEIN)"/>
    <property type="match status" value="1"/>
</dbReference>
<evidence type="ECO:0000256" key="3">
    <source>
        <dbReference type="ARBA" id="ARBA00022801"/>
    </source>
</evidence>
<dbReference type="GeneID" id="43584093"/>
<dbReference type="OrthoDB" id="374045at2759"/>
<feature type="domain" description="DHHA2" evidence="5">
    <location>
        <begin position="266"/>
        <end position="429"/>
    </location>
</feature>
<keyword evidence="2" id="KW-0479">Metal-binding</keyword>
<name>A0A5E8C095_9ASCO</name>
<dbReference type="Proteomes" id="UP000398389">
    <property type="component" value="Unassembled WGS sequence"/>
</dbReference>
<dbReference type="Pfam" id="PF02833">
    <property type="entry name" value="DHHA2"/>
    <property type="match status" value="1"/>
</dbReference>
<gene>
    <name evidence="6" type="ORF">SAPINGB_P005279</name>
</gene>
<dbReference type="Gene3D" id="3.90.1640.10">
    <property type="entry name" value="inorganic pyrophosphatase (n-terminal core)"/>
    <property type="match status" value="1"/>
</dbReference>
<dbReference type="SMART" id="SM01131">
    <property type="entry name" value="DHHA2"/>
    <property type="match status" value="1"/>
</dbReference>